<feature type="compositionally biased region" description="Basic and acidic residues" evidence="1">
    <location>
        <begin position="65"/>
        <end position="88"/>
    </location>
</feature>
<gene>
    <name evidence="4" type="primary">LOC108675876</name>
</gene>
<evidence type="ECO:0000256" key="2">
    <source>
        <dbReference type="SAM" id="Phobius"/>
    </source>
</evidence>
<keyword evidence="2" id="KW-0472">Membrane</keyword>
<feature type="region of interest" description="Disordered" evidence="1">
    <location>
        <begin position="468"/>
        <end position="502"/>
    </location>
</feature>
<dbReference type="Proteomes" id="UP000694843">
    <property type="component" value="Unplaced"/>
</dbReference>
<feature type="compositionally biased region" description="Basic and acidic residues" evidence="1">
    <location>
        <begin position="28"/>
        <end position="49"/>
    </location>
</feature>
<keyword evidence="2" id="KW-1133">Transmembrane helix</keyword>
<feature type="region of interest" description="Disordered" evidence="1">
    <location>
        <begin position="573"/>
        <end position="603"/>
    </location>
</feature>
<name>A0A8B7P080_HYAAZ</name>
<protein>
    <submittedName>
        <fullName evidence="4">Uncharacterized protein LOC108675876</fullName>
    </submittedName>
</protein>
<evidence type="ECO:0000313" key="3">
    <source>
        <dbReference type="Proteomes" id="UP000694843"/>
    </source>
</evidence>
<feature type="compositionally biased region" description="Polar residues" evidence="1">
    <location>
        <begin position="95"/>
        <end position="105"/>
    </location>
</feature>
<dbReference type="KEGG" id="hazt:108675876"/>
<organism evidence="3 4">
    <name type="scientific">Hyalella azteca</name>
    <name type="common">Amphipod</name>
    <dbReference type="NCBI Taxonomy" id="294128"/>
    <lineage>
        <taxon>Eukaryota</taxon>
        <taxon>Metazoa</taxon>
        <taxon>Ecdysozoa</taxon>
        <taxon>Arthropoda</taxon>
        <taxon>Crustacea</taxon>
        <taxon>Multicrustacea</taxon>
        <taxon>Malacostraca</taxon>
        <taxon>Eumalacostraca</taxon>
        <taxon>Peracarida</taxon>
        <taxon>Amphipoda</taxon>
        <taxon>Senticaudata</taxon>
        <taxon>Talitrida</taxon>
        <taxon>Talitroidea</taxon>
        <taxon>Hyalellidae</taxon>
        <taxon>Hyalella</taxon>
    </lineage>
</organism>
<dbReference type="OrthoDB" id="6351183at2759"/>
<feature type="compositionally biased region" description="Polar residues" evidence="1">
    <location>
        <begin position="51"/>
        <end position="64"/>
    </location>
</feature>
<feature type="compositionally biased region" description="Basic and acidic residues" evidence="1">
    <location>
        <begin position="783"/>
        <end position="792"/>
    </location>
</feature>
<proteinExistence type="predicted"/>
<feature type="region of interest" description="Disordered" evidence="1">
    <location>
        <begin position="28"/>
        <end position="153"/>
    </location>
</feature>
<evidence type="ECO:0000313" key="4">
    <source>
        <dbReference type="RefSeq" id="XP_018019412.1"/>
    </source>
</evidence>
<dbReference type="RefSeq" id="XP_018019412.1">
    <property type="nucleotide sequence ID" value="XM_018163923.2"/>
</dbReference>
<evidence type="ECO:0000256" key="1">
    <source>
        <dbReference type="SAM" id="MobiDB-lite"/>
    </source>
</evidence>
<keyword evidence="2" id="KW-0812">Transmembrane</keyword>
<dbReference type="GeneID" id="108675876"/>
<keyword evidence="3" id="KW-1185">Reference proteome</keyword>
<feature type="compositionally biased region" description="Low complexity" evidence="1">
    <location>
        <begin position="591"/>
        <end position="600"/>
    </location>
</feature>
<accession>A0A8B7P080</accession>
<dbReference type="AlphaFoldDB" id="A0A8B7P080"/>
<feature type="compositionally biased region" description="Polar residues" evidence="1">
    <location>
        <begin position="129"/>
        <end position="139"/>
    </location>
</feature>
<feature type="region of interest" description="Disordered" evidence="1">
    <location>
        <begin position="773"/>
        <end position="792"/>
    </location>
</feature>
<feature type="region of interest" description="Disordered" evidence="1">
    <location>
        <begin position="285"/>
        <end position="309"/>
    </location>
</feature>
<feature type="compositionally biased region" description="Basic residues" evidence="1">
    <location>
        <begin position="475"/>
        <end position="488"/>
    </location>
</feature>
<sequence>MAVSGHDRLGWERRSSEFLMEKIHTLNPLFRDEGLPAHPDLPRLRDPASRNELQNSSIGASTNVHDMKRVRNDGYPSEENKAAKDVIRTPDSPPTDHNSVRSSGYGSKENDSASDISEHSGEESDNESNNDVIDNITNNRGHRKRKKKIDNENHLLSTKTGVKSGVLEQSGVNGSEFLSAENLFINSIKLEENSTLLPTVSQLRRSFEDIATKNNAKLCDSVNNLPLDYHRNPKYVESIQVGVRRAKSLEIVKEDETLTNSEHHAKAAIPSPIWPRVSHITETLERQASRISSRRLADAERPRRSSSLDIRPKGQVLRFNPLVSVVTQDSRYVTAISVSPRRSNQTTTFNIASTNEQITYFNEELESNKNLDDFAPGDDRLTRYFNSGLSNRGYLGSTEYPIMSLQPDSLVTEDTLKMMTYPEYTGNSGALSSPILPSNEKHNDLSQVMYTRGLYATLNRNALLQNNNLMNAPFKTRRDKRSRTHSHRTSQDGSNTRVKKKGMDTVRNLWEKSGLKLNGRKLLVNIESEADENQEIAEQNHSINEWYEYGSSERDSSHYEYVSDVDALDDEEFIPSLSRRRNPSNDDRSLSSKSVSSRNRPMITPNFENITHLIESKQSSSQASSRKSIENFAMDNLAFTYDNGDRSNPYHITYRASNHVQGQSRTEIYNKIKVHKSMSGKSSILKNTDSIIGPMYHSGNDESGKTDQLVDRNENEYSELKEIVIDANSLARHIVPQGNIYSTRESHETTKEGSLSKTSTSAWITSSFGARGSLQKTGQGISKPRDPHPNDRVSEAITQIKPDKNLGPANMSSSLHPVPALEISRETSTIDSSGGSASAPSVYNVSDQPAENGMTTQPNHTAVNIDTVDDHLNEGLFWNIVRFLQTRRDSGNITQNQASNETQKPAAEKRYEDYKKSAKNNYARKLSPHPNSGAQNCRVGGALCADFTLDGAAAREQHRRSRAAKRRKKLCRTISALLALLVFVAVVVAVSWYITGGRRVFGPM</sequence>
<reference evidence="4" key="1">
    <citation type="submission" date="2025-08" db="UniProtKB">
        <authorList>
            <consortium name="RefSeq"/>
        </authorList>
    </citation>
    <scope>IDENTIFICATION</scope>
    <source>
        <tissue evidence="4">Whole organism</tissue>
    </source>
</reference>
<feature type="transmembrane region" description="Helical" evidence="2">
    <location>
        <begin position="970"/>
        <end position="994"/>
    </location>
</feature>
<feature type="compositionally biased region" description="Basic and acidic residues" evidence="1">
    <location>
        <begin position="108"/>
        <end position="122"/>
    </location>
</feature>